<comment type="subcellular location">
    <subcellularLocation>
        <location evidence="1">Membrane</location>
        <topology evidence="1">Multi-pass membrane protein</topology>
    </subcellularLocation>
</comment>
<dbReference type="AlphaFoldDB" id="A0A553NWU4"/>
<feature type="transmembrane region" description="Helical" evidence="8">
    <location>
        <begin position="55"/>
        <end position="77"/>
    </location>
</feature>
<evidence type="ECO:0000259" key="9">
    <source>
        <dbReference type="PROSITE" id="PS50262"/>
    </source>
</evidence>
<dbReference type="InterPro" id="IPR000276">
    <property type="entry name" value="GPCR_Rhodpsn"/>
</dbReference>
<keyword evidence="7" id="KW-0807">Transducer</keyword>
<keyword evidence="6" id="KW-0675">Receptor</keyword>
<evidence type="ECO:0000256" key="8">
    <source>
        <dbReference type="SAM" id="Phobius"/>
    </source>
</evidence>
<feature type="transmembrane region" description="Helical" evidence="8">
    <location>
        <begin position="228"/>
        <end position="249"/>
    </location>
</feature>
<evidence type="ECO:0000313" key="11">
    <source>
        <dbReference type="Proteomes" id="UP000316079"/>
    </source>
</evidence>
<dbReference type="PRINTS" id="PR00237">
    <property type="entry name" value="GPCRRHODOPSN"/>
</dbReference>
<dbReference type="SUPFAM" id="SSF81321">
    <property type="entry name" value="Family A G protein-coupled receptor-like"/>
    <property type="match status" value="1"/>
</dbReference>
<keyword evidence="5 8" id="KW-0472">Membrane</keyword>
<keyword evidence="2 8" id="KW-0812">Transmembrane</keyword>
<dbReference type="OrthoDB" id="9947118at2759"/>
<name>A0A553NWU4_9TELE</name>
<keyword evidence="3 8" id="KW-1133">Transmembrane helix</keyword>
<dbReference type="Proteomes" id="UP000316079">
    <property type="component" value="Unassembled WGS sequence"/>
</dbReference>
<sequence length="287" mass="33248">MYSSGNSSSLNHISQPFRIALIVIYSIVFLVGITGLSVMISLLKTNIRSLTTIAFLNLVIAHFIFLLTIPFRIYYYASQTWNLSLEFCKLVSAMVHIHTYIVFTIYTILLTVRFLQFYKIMQRTEFYRRLHALGASAVVWIVILLIMLPLILFQYGHESKSDEKQCFAFGKNVEKQEVYILNVILSLVIIAMSCILACIQVNILHTMIVKYGTSTRSQQEFWIQMKNFSFVVIMMICLVPYHVFRFIYLESNHHLTEINEVFLAITGLTCFDMLTFIGRGMCKLCFI</sequence>
<evidence type="ECO:0000256" key="5">
    <source>
        <dbReference type="ARBA" id="ARBA00023136"/>
    </source>
</evidence>
<dbReference type="PROSITE" id="PS50262">
    <property type="entry name" value="G_PROTEIN_RECEP_F1_2"/>
    <property type="match status" value="1"/>
</dbReference>
<dbReference type="PANTHER" id="PTHR24237:SF35">
    <property type="entry name" value="G-PROTEIN COUPLED RECEPTOR 141-RELATED"/>
    <property type="match status" value="1"/>
</dbReference>
<evidence type="ECO:0000256" key="1">
    <source>
        <dbReference type="ARBA" id="ARBA00004141"/>
    </source>
</evidence>
<accession>A0A553NWU4</accession>
<dbReference type="PRINTS" id="PR01157">
    <property type="entry name" value="P2YPURNOCPTR"/>
</dbReference>
<organism evidence="10 11">
    <name type="scientific">Danionella cerebrum</name>
    <dbReference type="NCBI Taxonomy" id="2873325"/>
    <lineage>
        <taxon>Eukaryota</taxon>
        <taxon>Metazoa</taxon>
        <taxon>Chordata</taxon>
        <taxon>Craniata</taxon>
        <taxon>Vertebrata</taxon>
        <taxon>Euteleostomi</taxon>
        <taxon>Actinopterygii</taxon>
        <taxon>Neopterygii</taxon>
        <taxon>Teleostei</taxon>
        <taxon>Ostariophysi</taxon>
        <taxon>Cypriniformes</taxon>
        <taxon>Danionidae</taxon>
        <taxon>Danioninae</taxon>
        <taxon>Danionella</taxon>
    </lineage>
</organism>
<evidence type="ECO:0000256" key="4">
    <source>
        <dbReference type="ARBA" id="ARBA00023040"/>
    </source>
</evidence>
<dbReference type="InterPro" id="IPR047160">
    <property type="entry name" value="GP183-like"/>
</dbReference>
<dbReference type="EMBL" id="SRMA01026774">
    <property type="protein sequence ID" value="TRY69898.1"/>
    <property type="molecule type" value="Genomic_DNA"/>
</dbReference>
<reference evidence="10 11" key="1">
    <citation type="journal article" date="2019" name="Sci. Data">
        <title>Hybrid genome assembly and annotation of Danionella translucida.</title>
        <authorList>
            <person name="Kadobianskyi M."/>
            <person name="Schulze L."/>
            <person name="Schuelke M."/>
            <person name="Judkewitz B."/>
        </authorList>
    </citation>
    <scope>NUCLEOTIDE SEQUENCE [LARGE SCALE GENOMIC DNA]</scope>
    <source>
        <strain evidence="10 11">Bolton</strain>
    </source>
</reference>
<keyword evidence="4" id="KW-0297">G-protein coupled receptor</keyword>
<dbReference type="PANTHER" id="PTHR24237">
    <property type="entry name" value="G-PROTEIN COUPLED RECEPTOR"/>
    <property type="match status" value="1"/>
</dbReference>
<dbReference type="Gene3D" id="1.20.1070.10">
    <property type="entry name" value="Rhodopsin 7-helix transmembrane proteins"/>
    <property type="match status" value="1"/>
</dbReference>
<feature type="domain" description="G-protein coupled receptors family 1 profile" evidence="9">
    <location>
        <begin position="33"/>
        <end position="247"/>
    </location>
</feature>
<gene>
    <name evidence="10" type="ORF">DNTS_015359</name>
</gene>
<dbReference type="GO" id="GO:0016020">
    <property type="term" value="C:membrane"/>
    <property type="evidence" value="ECO:0007669"/>
    <property type="project" value="UniProtKB-SubCell"/>
</dbReference>
<dbReference type="Pfam" id="PF00001">
    <property type="entry name" value="7tm_1"/>
    <property type="match status" value="1"/>
</dbReference>
<evidence type="ECO:0000256" key="2">
    <source>
        <dbReference type="ARBA" id="ARBA00022692"/>
    </source>
</evidence>
<keyword evidence="11" id="KW-1185">Reference proteome</keyword>
<evidence type="ECO:0000313" key="10">
    <source>
        <dbReference type="EMBL" id="TRY69898.1"/>
    </source>
</evidence>
<proteinExistence type="predicted"/>
<evidence type="ECO:0000256" key="3">
    <source>
        <dbReference type="ARBA" id="ARBA00022989"/>
    </source>
</evidence>
<feature type="transmembrane region" description="Helical" evidence="8">
    <location>
        <begin position="261"/>
        <end position="282"/>
    </location>
</feature>
<dbReference type="InterPro" id="IPR017452">
    <property type="entry name" value="GPCR_Rhodpsn_7TM"/>
</dbReference>
<dbReference type="GO" id="GO:0004930">
    <property type="term" value="F:G protein-coupled receptor activity"/>
    <property type="evidence" value="ECO:0007669"/>
    <property type="project" value="UniProtKB-KW"/>
</dbReference>
<dbReference type="GO" id="GO:0008142">
    <property type="term" value="F:oxysterol binding"/>
    <property type="evidence" value="ECO:0007669"/>
    <property type="project" value="InterPro"/>
</dbReference>
<comment type="caution">
    <text evidence="10">The sequence shown here is derived from an EMBL/GenBank/DDBJ whole genome shotgun (WGS) entry which is preliminary data.</text>
</comment>
<feature type="transmembrane region" description="Helical" evidence="8">
    <location>
        <begin position="179"/>
        <end position="207"/>
    </location>
</feature>
<protein>
    <recommendedName>
        <fullName evidence="9">G-protein coupled receptors family 1 profile domain-containing protein</fullName>
    </recommendedName>
</protein>
<feature type="transmembrane region" description="Helical" evidence="8">
    <location>
        <begin position="97"/>
        <end position="118"/>
    </location>
</feature>
<feature type="transmembrane region" description="Helical" evidence="8">
    <location>
        <begin position="130"/>
        <end position="153"/>
    </location>
</feature>
<evidence type="ECO:0000256" key="6">
    <source>
        <dbReference type="ARBA" id="ARBA00023170"/>
    </source>
</evidence>
<evidence type="ECO:0000256" key="7">
    <source>
        <dbReference type="ARBA" id="ARBA00023224"/>
    </source>
</evidence>
<feature type="transmembrane region" description="Helical" evidence="8">
    <location>
        <begin position="20"/>
        <end position="43"/>
    </location>
</feature>